<feature type="compositionally biased region" description="Basic and acidic residues" evidence="1">
    <location>
        <begin position="28"/>
        <end position="37"/>
    </location>
</feature>
<evidence type="ECO:0000313" key="2">
    <source>
        <dbReference type="EMBL" id="CAH1794258.1"/>
    </source>
</evidence>
<dbReference type="AlphaFoldDB" id="A0A8S4PM16"/>
<organism evidence="2 3">
    <name type="scientific">Owenia fusiformis</name>
    <name type="common">Polychaete worm</name>
    <dbReference type="NCBI Taxonomy" id="6347"/>
    <lineage>
        <taxon>Eukaryota</taxon>
        <taxon>Metazoa</taxon>
        <taxon>Spiralia</taxon>
        <taxon>Lophotrochozoa</taxon>
        <taxon>Annelida</taxon>
        <taxon>Polychaeta</taxon>
        <taxon>Sedentaria</taxon>
        <taxon>Canalipalpata</taxon>
        <taxon>Sabellida</taxon>
        <taxon>Oweniida</taxon>
        <taxon>Oweniidae</taxon>
        <taxon>Owenia</taxon>
    </lineage>
</organism>
<evidence type="ECO:0000256" key="1">
    <source>
        <dbReference type="SAM" id="MobiDB-lite"/>
    </source>
</evidence>
<dbReference type="Proteomes" id="UP000749559">
    <property type="component" value="Unassembled WGS sequence"/>
</dbReference>
<sequence>MASRSTSPENSLVGDSGSIQSPPASGEETVKKVHITDDDVSMDIPASQTTGAIAKDSGVNTMIDTQVSSDPHPILNPVISLPDTIKWSEPTTSYETIGGARPKNAKFDDVRTKLTFGESKRESPFEQIKSNLPIPRNDQYFGNQFPDPIQTEEVTPSRPRLRRQGRIYVPPHAQYDQRDPQIRLNQPPQSFEHQQFAPSRFSTGSYAPPWDYADMYGPQMYGYHDPHSMYRPRFPPPLHPGFAHAMGGFPPSMPFPNYSGSAPPFNVQNIPMNMR</sequence>
<feature type="non-terminal residue" evidence="2">
    <location>
        <position position="275"/>
    </location>
</feature>
<protein>
    <submittedName>
        <fullName evidence="2">Uncharacterized protein</fullName>
    </submittedName>
</protein>
<dbReference type="EMBL" id="CAIIXF020000009">
    <property type="protein sequence ID" value="CAH1794258.1"/>
    <property type="molecule type" value="Genomic_DNA"/>
</dbReference>
<comment type="caution">
    <text evidence="2">The sequence shown here is derived from an EMBL/GenBank/DDBJ whole genome shotgun (WGS) entry which is preliminary data.</text>
</comment>
<proteinExistence type="predicted"/>
<reference evidence="2" key="1">
    <citation type="submission" date="2022-03" db="EMBL/GenBank/DDBJ databases">
        <authorList>
            <person name="Martin C."/>
        </authorList>
    </citation>
    <scope>NUCLEOTIDE SEQUENCE</scope>
</reference>
<name>A0A8S4PM16_OWEFU</name>
<feature type="region of interest" description="Disordered" evidence="1">
    <location>
        <begin position="1"/>
        <end position="51"/>
    </location>
</feature>
<accession>A0A8S4PM16</accession>
<keyword evidence="3" id="KW-1185">Reference proteome</keyword>
<feature type="compositionally biased region" description="Polar residues" evidence="1">
    <location>
        <begin position="1"/>
        <end position="10"/>
    </location>
</feature>
<gene>
    <name evidence="2" type="ORF">OFUS_LOCUS18993</name>
</gene>
<evidence type="ECO:0000313" key="3">
    <source>
        <dbReference type="Proteomes" id="UP000749559"/>
    </source>
</evidence>